<evidence type="ECO:0000313" key="2">
    <source>
        <dbReference type="EMBL" id="PZP45151.1"/>
    </source>
</evidence>
<evidence type="ECO:0000256" key="1">
    <source>
        <dbReference type="SAM" id="Phobius"/>
    </source>
</evidence>
<dbReference type="Proteomes" id="UP000249645">
    <property type="component" value="Unassembled WGS sequence"/>
</dbReference>
<keyword evidence="1" id="KW-0812">Transmembrane</keyword>
<dbReference type="EMBL" id="QFOI01000283">
    <property type="protein sequence ID" value="PZP45151.1"/>
    <property type="molecule type" value="Genomic_DNA"/>
</dbReference>
<sequence>MSTEVENIIKELEGLDCRLLIDLQSVKCFAYPRESYFQTNLSNIEEKGILFPYSKENLYQIPENYFENQIENLSEITIASELEEEPFTFEKEKVFMPFAIPSGYFEQLRPDFLDKEEAIIEKKETAKIVSFFQNLNKYVAAAVILVVFSLGANIMLHLKQEKKAYQLLNNMNINNELADVPTEEILNYLNQSSSKNMEYLINPTGGENLINKAISNGKSDKNNLNGASNEEILEFLSDEDHGF</sequence>
<evidence type="ECO:0000313" key="3">
    <source>
        <dbReference type="Proteomes" id="UP000249645"/>
    </source>
</evidence>
<reference evidence="2 3" key="1">
    <citation type="submission" date="2017-11" db="EMBL/GenBank/DDBJ databases">
        <title>Infants hospitalized years apart are colonized by the same room-sourced microbial strains.</title>
        <authorList>
            <person name="Brooks B."/>
            <person name="Olm M.R."/>
            <person name="Firek B.A."/>
            <person name="Baker R."/>
            <person name="Thomas B.C."/>
            <person name="Morowitz M.J."/>
            <person name="Banfield J.F."/>
        </authorList>
    </citation>
    <scope>NUCLEOTIDE SEQUENCE [LARGE SCALE GENOMIC DNA]</scope>
    <source>
        <strain evidence="2">S2_009_000_R2_76</strain>
    </source>
</reference>
<name>A0A2W5EM48_9SPHI</name>
<protein>
    <submittedName>
        <fullName evidence="2">Uncharacterized protein</fullName>
    </submittedName>
</protein>
<feature type="transmembrane region" description="Helical" evidence="1">
    <location>
        <begin position="138"/>
        <end position="158"/>
    </location>
</feature>
<organism evidence="2 3">
    <name type="scientific">Pseudopedobacter saltans</name>
    <dbReference type="NCBI Taxonomy" id="151895"/>
    <lineage>
        <taxon>Bacteria</taxon>
        <taxon>Pseudomonadati</taxon>
        <taxon>Bacteroidota</taxon>
        <taxon>Sphingobacteriia</taxon>
        <taxon>Sphingobacteriales</taxon>
        <taxon>Sphingobacteriaceae</taxon>
        <taxon>Pseudopedobacter</taxon>
    </lineage>
</organism>
<proteinExistence type="predicted"/>
<dbReference type="AlphaFoldDB" id="A0A2W5EM48"/>
<keyword evidence="1" id="KW-1133">Transmembrane helix</keyword>
<keyword evidence="1" id="KW-0472">Membrane</keyword>
<accession>A0A2W5EM48</accession>
<gene>
    <name evidence="2" type="ORF">DI598_13715</name>
</gene>
<comment type="caution">
    <text evidence="2">The sequence shown here is derived from an EMBL/GenBank/DDBJ whole genome shotgun (WGS) entry which is preliminary data.</text>
</comment>